<proteinExistence type="predicted"/>
<dbReference type="EMBL" id="MN740030">
    <property type="protein sequence ID" value="QHT85047.1"/>
    <property type="molecule type" value="Genomic_DNA"/>
</dbReference>
<reference evidence="1" key="1">
    <citation type="journal article" date="2020" name="Nature">
        <title>Giant virus diversity and host interactions through global metagenomics.</title>
        <authorList>
            <person name="Schulz F."/>
            <person name="Roux S."/>
            <person name="Paez-Espino D."/>
            <person name="Jungbluth S."/>
            <person name="Walsh D.A."/>
            <person name="Denef V.J."/>
            <person name="McMahon K.D."/>
            <person name="Konstantinidis K.T."/>
            <person name="Eloe-Fadrosh E.A."/>
            <person name="Kyrpides N.C."/>
            <person name="Woyke T."/>
        </authorList>
    </citation>
    <scope>NUCLEOTIDE SEQUENCE</scope>
    <source>
        <strain evidence="1">GVMAG-M-3300023184-178</strain>
    </source>
</reference>
<protein>
    <submittedName>
        <fullName evidence="1">Uncharacterized protein</fullName>
    </submittedName>
</protein>
<sequence>MFINYYMATQQATILAAFNDHFIEFVTDITSVFPDNADLAAAKNSFIMIRKANPKLIIKIWQSYVVDKYHEKIDAGDISFFVNKNYGDDLANADNSDKISEAIDRLRDPIKMMSAEDQAKTMKYIQNLKKLSTIYHSL</sequence>
<accession>A0A6C0HXW9</accession>
<name>A0A6C0HXW9_9ZZZZ</name>
<evidence type="ECO:0000313" key="1">
    <source>
        <dbReference type="EMBL" id="QHT85047.1"/>
    </source>
</evidence>
<organism evidence="1">
    <name type="scientific">viral metagenome</name>
    <dbReference type="NCBI Taxonomy" id="1070528"/>
    <lineage>
        <taxon>unclassified sequences</taxon>
        <taxon>metagenomes</taxon>
        <taxon>organismal metagenomes</taxon>
    </lineage>
</organism>
<dbReference type="AlphaFoldDB" id="A0A6C0HXW9"/>